<evidence type="ECO:0000313" key="2">
    <source>
        <dbReference type="EMBL" id="MBX47545.1"/>
    </source>
</evidence>
<sequence length="107" mass="11893">MPKTSTKISTAPTYTQADRTDGVKLKVKITRLPPRAAHNKTIAHTPTQLYLRRGIPTSETNRNAGCSQALSPTGSTQQNKIKQNKINYSYCLMASQLDIHQLVNKLQ</sequence>
<name>A0A2P2NYH5_RHIMU</name>
<proteinExistence type="predicted"/>
<organism evidence="2">
    <name type="scientific">Rhizophora mucronata</name>
    <name type="common">Asiatic mangrove</name>
    <dbReference type="NCBI Taxonomy" id="61149"/>
    <lineage>
        <taxon>Eukaryota</taxon>
        <taxon>Viridiplantae</taxon>
        <taxon>Streptophyta</taxon>
        <taxon>Embryophyta</taxon>
        <taxon>Tracheophyta</taxon>
        <taxon>Spermatophyta</taxon>
        <taxon>Magnoliopsida</taxon>
        <taxon>eudicotyledons</taxon>
        <taxon>Gunneridae</taxon>
        <taxon>Pentapetalae</taxon>
        <taxon>rosids</taxon>
        <taxon>fabids</taxon>
        <taxon>Malpighiales</taxon>
        <taxon>Rhizophoraceae</taxon>
        <taxon>Rhizophora</taxon>
    </lineage>
</organism>
<dbReference type="AlphaFoldDB" id="A0A2P2NYH5"/>
<feature type="region of interest" description="Disordered" evidence="1">
    <location>
        <begin position="57"/>
        <end position="79"/>
    </location>
</feature>
<accession>A0A2P2NYH5</accession>
<reference evidence="2" key="1">
    <citation type="submission" date="2018-02" db="EMBL/GenBank/DDBJ databases">
        <title>Rhizophora mucronata_Transcriptome.</title>
        <authorList>
            <person name="Meera S.P."/>
            <person name="Sreeshan A."/>
            <person name="Augustine A."/>
        </authorList>
    </citation>
    <scope>NUCLEOTIDE SEQUENCE</scope>
    <source>
        <tissue evidence="2">Leaf</tissue>
    </source>
</reference>
<evidence type="ECO:0000256" key="1">
    <source>
        <dbReference type="SAM" id="MobiDB-lite"/>
    </source>
</evidence>
<dbReference type="EMBL" id="GGEC01067061">
    <property type="protein sequence ID" value="MBX47545.1"/>
    <property type="molecule type" value="Transcribed_RNA"/>
</dbReference>
<protein>
    <submittedName>
        <fullName evidence="2">Uncharacterized protein</fullName>
    </submittedName>
</protein>